<feature type="region of interest" description="Disordered" evidence="1">
    <location>
        <begin position="57"/>
        <end position="80"/>
    </location>
</feature>
<feature type="compositionally biased region" description="Low complexity" evidence="1">
    <location>
        <begin position="66"/>
        <end position="77"/>
    </location>
</feature>
<dbReference type="EMBL" id="JAEKJA010000001">
    <property type="protein sequence ID" value="MBJ3774080.1"/>
    <property type="molecule type" value="Genomic_DNA"/>
</dbReference>
<accession>A0A934IK17</accession>
<name>A0A934IK17_9HYPH</name>
<dbReference type="PIRSF" id="PIRSF032131">
    <property type="entry name" value="UCP032131"/>
    <property type="match status" value="1"/>
</dbReference>
<dbReference type="Proteomes" id="UP000609531">
    <property type="component" value="Unassembled WGS sequence"/>
</dbReference>
<evidence type="ECO:0000313" key="2">
    <source>
        <dbReference type="EMBL" id="MBJ3774080.1"/>
    </source>
</evidence>
<dbReference type="AlphaFoldDB" id="A0A934IK17"/>
<comment type="caution">
    <text evidence="2">The sequence shown here is derived from an EMBL/GenBank/DDBJ whole genome shotgun (WGS) entry which is preliminary data.</text>
</comment>
<dbReference type="RefSeq" id="WP_198879986.1">
    <property type="nucleotide sequence ID" value="NZ_JAEKJA010000001.1"/>
</dbReference>
<evidence type="ECO:0000256" key="1">
    <source>
        <dbReference type="SAM" id="MobiDB-lite"/>
    </source>
</evidence>
<gene>
    <name evidence="2" type="ORF">JCR33_00160</name>
</gene>
<evidence type="ECO:0000313" key="3">
    <source>
        <dbReference type="Proteomes" id="UP000609531"/>
    </source>
</evidence>
<protein>
    <submittedName>
        <fullName evidence="2">DUF1178 family protein</fullName>
    </submittedName>
</protein>
<sequence>MIHYSVKCAAGHAFDGWFASSAAFERQATEGLLSCPICGSTEVERALMAPSINTGGASVANDDAAPEATAPAAKSPPQQQEVALMDPRAEALREAVTAIRKAVMETSVDVGRAFPEEARKMHYGETERRGIYGQADLAEARALVDEGIDVLPLPTLPADSN</sequence>
<dbReference type="Pfam" id="PF06676">
    <property type="entry name" value="DUF1178"/>
    <property type="match status" value="1"/>
</dbReference>
<keyword evidence="3" id="KW-1185">Reference proteome</keyword>
<reference evidence="2" key="1">
    <citation type="submission" date="2020-12" db="EMBL/GenBank/DDBJ databases">
        <title>Bacterial taxonomy.</title>
        <authorList>
            <person name="Pan X."/>
        </authorList>
    </citation>
    <scope>NUCLEOTIDE SEQUENCE</scope>
    <source>
        <strain evidence="2">B2012</strain>
    </source>
</reference>
<proteinExistence type="predicted"/>
<organism evidence="2 3">
    <name type="scientific">Acuticoccus mangrovi</name>
    <dbReference type="NCBI Taxonomy" id="2796142"/>
    <lineage>
        <taxon>Bacteria</taxon>
        <taxon>Pseudomonadati</taxon>
        <taxon>Pseudomonadota</taxon>
        <taxon>Alphaproteobacteria</taxon>
        <taxon>Hyphomicrobiales</taxon>
        <taxon>Amorphaceae</taxon>
        <taxon>Acuticoccus</taxon>
    </lineage>
</organism>
<dbReference type="InterPro" id="IPR009562">
    <property type="entry name" value="DUF1178"/>
</dbReference>